<protein>
    <submittedName>
        <fullName evidence="4">DUF262 domain-containing protein</fullName>
    </submittedName>
</protein>
<organism evidence="4 5">
    <name type="scientific">Methanobrevibacter arboriphilus</name>
    <dbReference type="NCBI Taxonomy" id="39441"/>
    <lineage>
        <taxon>Archaea</taxon>
        <taxon>Methanobacteriati</taxon>
        <taxon>Methanobacteriota</taxon>
        <taxon>Methanomada group</taxon>
        <taxon>Methanobacteria</taxon>
        <taxon>Methanobacteriales</taxon>
        <taxon>Methanobacteriaceae</taxon>
        <taxon>Methanobrevibacter</taxon>
    </lineage>
</organism>
<evidence type="ECO:0000259" key="3">
    <source>
        <dbReference type="Pfam" id="PF18899"/>
    </source>
</evidence>
<evidence type="ECO:0000259" key="2">
    <source>
        <dbReference type="Pfam" id="PF07510"/>
    </source>
</evidence>
<accession>A0A843AGN6</accession>
<dbReference type="Pfam" id="PF18899">
    <property type="entry name" value="DUF5655"/>
    <property type="match status" value="1"/>
</dbReference>
<dbReference type="AlphaFoldDB" id="A0A843AGN6"/>
<feature type="domain" description="GmrSD restriction endonucleases C-terminal" evidence="2">
    <location>
        <begin position="419"/>
        <end position="551"/>
    </location>
</feature>
<feature type="domain" description="GmrSD restriction endonucleases N-terminal" evidence="1">
    <location>
        <begin position="11"/>
        <end position="227"/>
    </location>
</feature>
<sequence length="696" mass="82347">MFAKQDNFLSFLKASEKLRIPIYQRKYSWNVKQCKELWKDIIAIGNGNEESTHFIGSVVYIKEKHCFPGELTTFLVIDGQQRITTISLLLCALCNYLKENPGKYDYTKLRDYYLINSKENGVDKYKLLLTKDDKNSFKNLLDNISLDGSGNDIKFDENDSVRIQENYEFFKNKIAKEDFNTILNGIFRLIFVQIDLERGKDNPQLIFESLNSTGLELNHADLIRNYILMGLENSEQEELYNNYWHKMEARFNHSEKSSMFDLFIQHYLTIKLGRIPVVKHVYEDFKKYSMTVDNIYDLVADIELYSKYYADIVFSNDKDFEINKLFTYLNDLNYTVIRPFVLSVYKDYLDEIISKEEFIEVLKLVESYLVRRFICDIPPASLNKTFANLYKEIDRNNYVESIASSFVLKVKDRDYKRLPDDEEFKEKFLIKDIYNLNSRNYILDKLENHNHKEHLNVDEYTIEHIMPQTLNDEWKKDLGENWEKIHEKYIHTIGNLTLTGYNSQLSNRAFKEKRDMNKGFKNSHIILNRFLADKDTWNEELILQRSKELINLACQIWKYPEVDIGDKQNKLGLSKNKYTLYNYEYLKGEPTKSLFEKLQIKILNLDSMVREEPKKQYIAYKSLSNFVDIVPYKISLVLSLSIPFTEINDPNGKCRDVEGVGRWGTGLTEFKLSSFDDIDYAFDLIKQAFHYVTYSN</sequence>
<dbReference type="Proteomes" id="UP000658733">
    <property type="component" value="Unassembled WGS sequence"/>
</dbReference>
<comment type="caution">
    <text evidence="4">The sequence shown here is derived from an EMBL/GenBank/DDBJ whole genome shotgun (WGS) entry which is preliminary data.</text>
</comment>
<dbReference type="Pfam" id="PF03235">
    <property type="entry name" value="GmrSD_N"/>
    <property type="match status" value="1"/>
</dbReference>
<dbReference type="PANTHER" id="PTHR35149">
    <property type="entry name" value="SLL5132 PROTEIN"/>
    <property type="match status" value="1"/>
</dbReference>
<dbReference type="InterPro" id="IPR011089">
    <property type="entry name" value="GmrSD_C"/>
</dbReference>
<evidence type="ECO:0000259" key="1">
    <source>
        <dbReference type="Pfam" id="PF03235"/>
    </source>
</evidence>
<gene>
    <name evidence="4" type="ORF">ISP01_02455</name>
</gene>
<dbReference type="PANTHER" id="PTHR35149:SF2">
    <property type="entry name" value="DUF262 DOMAIN-CONTAINING PROTEIN"/>
    <property type="match status" value="1"/>
</dbReference>
<evidence type="ECO:0000313" key="5">
    <source>
        <dbReference type="Proteomes" id="UP000658733"/>
    </source>
</evidence>
<dbReference type="Pfam" id="PF07510">
    <property type="entry name" value="GmrSD_C"/>
    <property type="match status" value="1"/>
</dbReference>
<dbReference type="RefSeq" id="WP_278521974.1">
    <property type="nucleotide sequence ID" value="NZ_JADIIN010000020.1"/>
</dbReference>
<feature type="domain" description="DUF5655" evidence="3">
    <location>
        <begin position="589"/>
        <end position="689"/>
    </location>
</feature>
<reference evidence="4" key="1">
    <citation type="submission" date="2020-10" db="EMBL/GenBank/DDBJ databases">
        <title>Dehalococcoides mccartyi of a TCE/Cr reducing biochatode.</title>
        <authorList>
            <person name="Matturro B."/>
        </authorList>
    </citation>
    <scope>NUCLEOTIDE SEQUENCE</scope>
    <source>
        <strain evidence="4">Bin4</strain>
    </source>
</reference>
<dbReference type="InterPro" id="IPR043714">
    <property type="entry name" value="DUF5655"/>
</dbReference>
<dbReference type="InterPro" id="IPR004919">
    <property type="entry name" value="GmrSD_N"/>
</dbReference>
<dbReference type="EMBL" id="JADIIN010000020">
    <property type="protein sequence ID" value="MBF4468245.1"/>
    <property type="molecule type" value="Genomic_DNA"/>
</dbReference>
<proteinExistence type="predicted"/>
<evidence type="ECO:0000313" key="4">
    <source>
        <dbReference type="EMBL" id="MBF4468245.1"/>
    </source>
</evidence>
<name>A0A843AGN6_METAZ</name>